<dbReference type="InterPro" id="IPR055338">
    <property type="entry name" value="YqfX-like"/>
</dbReference>
<name>A0A4Y8PST8_9BACL</name>
<protein>
    <recommendedName>
        <fullName evidence="4">DUF4190 domain-containing protein</fullName>
    </recommendedName>
</protein>
<sequence>MDKQTDFASGKAAKLRARTEQLRQKGGLNDREEFAADAVGLPISLSSRAAAPMEHAADAKRLEETEEAVNRSRTFGYIALFTALISLFALPAVLGPAGVALGFFAFLRGNRALGAWAISLGLLAIAAYFFLVPNYA</sequence>
<evidence type="ECO:0000256" key="1">
    <source>
        <dbReference type="SAM" id="Phobius"/>
    </source>
</evidence>
<keyword evidence="1" id="KW-0812">Transmembrane</keyword>
<organism evidence="2 3">
    <name type="scientific">Paenibacillus athensensis</name>
    <dbReference type="NCBI Taxonomy" id="1967502"/>
    <lineage>
        <taxon>Bacteria</taxon>
        <taxon>Bacillati</taxon>
        <taxon>Bacillota</taxon>
        <taxon>Bacilli</taxon>
        <taxon>Bacillales</taxon>
        <taxon>Paenibacillaceae</taxon>
        <taxon>Paenibacillus</taxon>
    </lineage>
</organism>
<dbReference type="RefSeq" id="WP_134756633.1">
    <property type="nucleotide sequence ID" value="NZ_MYFO02000016.1"/>
</dbReference>
<accession>A0A4Y8PST8</accession>
<dbReference type="PANTHER" id="PTHR40040">
    <property type="entry name" value="SMALL HYDROPHOBIC PROTEIN-RELATED"/>
    <property type="match status" value="1"/>
</dbReference>
<proteinExistence type="predicted"/>
<dbReference type="PANTHER" id="PTHR40040:SF1">
    <property type="entry name" value="MEMBRANE PROTEIN"/>
    <property type="match status" value="1"/>
</dbReference>
<keyword evidence="3" id="KW-1185">Reference proteome</keyword>
<reference evidence="2 3" key="1">
    <citation type="submission" date="2017-03" db="EMBL/GenBank/DDBJ databases">
        <title>Isolation of Levoglucosan Utilizing Bacteria.</title>
        <authorList>
            <person name="Arya A.S."/>
        </authorList>
    </citation>
    <scope>NUCLEOTIDE SEQUENCE [LARGE SCALE GENOMIC DNA]</scope>
    <source>
        <strain evidence="2 3">MEC069</strain>
    </source>
</reference>
<dbReference type="AlphaFoldDB" id="A0A4Y8PST8"/>
<evidence type="ECO:0000313" key="3">
    <source>
        <dbReference type="Proteomes" id="UP000298246"/>
    </source>
</evidence>
<dbReference type="OrthoDB" id="1754157at2"/>
<gene>
    <name evidence="2" type="ORF">B5M42_21565</name>
</gene>
<evidence type="ECO:0008006" key="4">
    <source>
        <dbReference type="Google" id="ProtNLM"/>
    </source>
</evidence>
<comment type="caution">
    <text evidence="2">The sequence shown here is derived from an EMBL/GenBank/DDBJ whole genome shotgun (WGS) entry which is preliminary data.</text>
</comment>
<keyword evidence="1" id="KW-0472">Membrane</keyword>
<evidence type="ECO:0000313" key="2">
    <source>
        <dbReference type="EMBL" id="TFE83994.1"/>
    </source>
</evidence>
<keyword evidence="1" id="KW-1133">Transmembrane helix</keyword>
<dbReference type="Proteomes" id="UP000298246">
    <property type="component" value="Unassembled WGS sequence"/>
</dbReference>
<feature type="transmembrane region" description="Helical" evidence="1">
    <location>
        <begin position="113"/>
        <end position="132"/>
    </location>
</feature>
<feature type="transmembrane region" description="Helical" evidence="1">
    <location>
        <begin position="77"/>
        <end position="107"/>
    </location>
</feature>
<dbReference type="EMBL" id="MYFO01000040">
    <property type="protein sequence ID" value="TFE83994.1"/>
    <property type="molecule type" value="Genomic_DNA"/>
</dbReference>